<evidence type="ECO:0000256" key="5">
    <source>
        <dbReference type="ARBA" id="ARBA00023055"/>
    </source>
</evidence>
<dbReference type="Gene3D" id="2.30.29.30">
    <property type="entry name" value="Pleckstrin-homology domain (PH domain)/Phosphotyrosine-binding domain (PTB)"/>
    <property type="match status" value="1"/>
</dbReference>
<dbReference type="PROSITE" id="PS50003">
    <property type="entry name" value="PH_DOMAIN"/>
    <property type="match status" value="1"/>
</dbReference>
<comment type="function">
    <text evidence="1">May be involved in the transport of sterols.</text>
</comment>
<dbReference type="FunFam" id="3.30.70.3490:FF:000013">
    <property type="entry name" value="Oxysterol-binding protein-related protein 2A"/>
    <property type="match status" value="1"/>
</dbReference>
<dbReference type="InterPro" id="IPR001849">
    <property type="entry name" value="PH_domain"/>
</dbReference>
<evidence type="ECO:0000256" key="2">
    <source>
        <dbReference type="ARBA" id="ARBA00008842"/>
    </source>
</evidence>
<evidence type="ECO:0000256" key="3">
    <source>
        <dbReference type="ARBA" id="ARBA00022448"/>
    </source>
</evidence>
<sequence>MNPLCCIAPVSVEKDRAVVKPQTLSQELVFDKDCGNVAESNDRNVIIRPVSFNSRSSLSTKGGGGGGGGGDLQAEKCVESDEIKSVVGILYKWVNYGKGWRERWFVLEDGVLSYYKVHGPDKIVFSGREKGVRVIGEDSWKYMRKGSTGNGSRNGFRGNGFGSGKQWKPFGEIHLKVSSVRASKSDDKRLSIFTGTKTLHLHCQSKEDRASWIEALLVAKDKFPRLLTSNELAPSEEFVVSTEKLRSRLMQEGISEIVVKDCESIMLGEVALMQNHLKTLQLKHILLLDTLRRLEVHGFVQDNRTGEKVAVLLGKWDEAMYYVMGDPTTKPNGYDPMTEAVLLWERDKSVAKTRYNLTPFAISLNELTPELQKKLPPTDSRLRPDQRHLENGEYELANAEKLRLEQLQRQARKLQDRGWKPRWFQKDEDGCYHYMGGYWEAREKQNWNEIPDIFRQHCDFPVCAAEE</sequence>
<dbReference type="Pfam" id="PF01237">
    <property type="entry name" value="Oxysterol_BP"/>
    <property type="match status" value="1"/>
</dbReference>
<evidence type="ECO:0000313" key="8">
    <source>
        <dbReference type="EMBL" id="KAL0372329.1"/>
    </source>
</evidence>
<keyword evidence="4" id="KW-0175">Coiled coil</keyword>
<evidence type="ECO:0000259" key="7">
    <source>
        <dbReference type="PROSITE" id="PS50003"/>
    </source>
</evidence>
<gene>
    <name evidence="8" type="ORF">Scaly_0914500</name>
</gene>
<dbReference type="GO" id="GO:0006869">
    <property type="term" value="P:lipid transport"/>
    <property type="evidence" value="ECO:0007669"/>
    <property type="project" value="UniProtKB-KW"/>
</dbReference>
<dbReference type="GO" id="GO:0016020">
    <property type="term" value="C:membrane"/>
    <property type="evidence" value="ECO:0007669"/>
    <property type="project" value="TreeGrafter"/>
</dbReference>
<dbReference type="AlphaFoldDB" id="A0AAW2QX55"/>
<dbReference type="InterPro" id="IPR011993">
    <property type="entry name" value="PH-like_dom_sf"/>
</dbReference>
<name>A0AAW2QX55_9LAMI</name>
<proteinExistence type="inferred from homology"/>
<dbReference type="SUPFAM" id="SSF144000">
    <property type="entry name" value="Oxysterol-binding protein-like"/>
    <property type="match status" value="1"/>
</dbReference>
<keyword evidence="3" id="KW-0813">Transport</keyword>
<protein>
    <submittedName>
        <fullName evidence="8">Oxysterol-binding protein-related protein 1D</fullName>
    </submittedName>
</protein>
<comment type="caution">
    <text evidence="8">The sequence shown here is derived from an EMBL/GenBank/DDBJ whole genome shotgun (WGS) entry which is preliminary data.</text>
</comment>
<organism evidence="8">
    <name type="scientific">Sesamum calycinum</name>
    <dbReference type="NCBI Taxonomy" id="2727403"/>
    <lineage>
        <taxon>Eukaryota</taxon>
        <taxon>Viridiplantae</taxon>
        <taxon>Streptophyta</taxon>
        <taxon>Embryophyta</taxon>
        <taxon>Tracheophyta</taxon>
        <taxon>Spermatophyta</taxon>
        <taxon>Magnoliopsida</taxon>
        <taxon>eudicotyledons</taxon>
        <taxon>Gunneridae</taxon>
        <taxon>Pentapetalae</taxon>
        <taxon>asterids</taxon>
        <taxon>lamiids</taxon>
        <taxon>Lamiales</taxon>
        <taxon>Pedaliaceae</taxon>
        <taxon>Sesamum</taxon>
    </lineage>
</organism>
<dbReference type="Gene3D" id="3.30.70.3490">
    <property type="match status" value="1"/>
</dbReference>
<dbReference type="Pfam" id="PF15413">
    <property type="entry name" value="PH_11"/>
    <property type="match status" value="1"/>
</dbReference>
<accession>A0AAW2QX55</accession>
<keyword evidence="5" id="KW-0445">Lipid transport</keyword>
<dbReference type="PANTHER" id="PTHR10972">
    <property type="entry name" value="OXYSTEROL-BINDING PROTEIN-RELATED"/>
    <property type="match status" value="1"/>
</dbReference>
<dbReference type="GO" id="GO:0032934">
    <property type="term" value="F:sterol binding"/>
    <property type="evidence" value="ECO:0007669"/>
    <property type="project" value="TreeGrafter"/>
</dbReference>
<evidence type="ECO:0000256" key="4">
    <source>
        <dbReference type="ARBA" id="ARBA00023054"/>
    </source>
</evidence>
<reference evidence="8" key="1">
    <citation type="submission" date="2020-06" db="EMBL/GenBank/DDBJ databases">
        <authorList>
            <person name="Li T."/>
            <person name="Hu X."/>
            <person name="Zhang T."/>
            <person name="Song X."/>
            <person name="Zhang H."/>
            <person name="Dai N."/>
            <person name="Sheng W."/>
            <person name="Hou X."/>
            <person name="Wei L."/>
        </authorList>
    </citation>
    <scope>NUCLEOTIDE SEQUENCE</scope>
    <source>
        <strain evidence="8">KEN8</strain>
        <tissue evidence="8">Leaf</tissue>
    </source>
</reference>
<dbReference type="GO" id="GO:0005829">
    <property type="term" value="C:cytosol"/>
    <property type="evidence" value="ECO:0007669"/>
    <property type="project" value="TreeGrafter"/>
</dbReference>
<comment type="similarity">
    <text evidence="2">Belongs to the OSBP family.</text>
</comment>
<keyword evidence="6" id="KW-0446">Lipid-binding</keyword>
<feature type="domain" description="PH" evidence="7">
    <location>
        <begin position="83"/>
        <end position="221"/>
    </location>
</feature>
<dbReference type="InterPro" id="IPR037239">
    <property type="entry name" value="OSBP_sf"/>
</dbReference>
<reference evidence="8" key="2">
    <citation type="journal article" date="2024" name="Plant">
        <title>Genomic evolution and insights into agronomic trait innovations of Sesamum species.</title>
        <authorList>
            <person name="Miao H."/>
            <person name="Wang L."/>
            <person name="Qu L."/>
            <person name="Liu H."/>
            <person name="Sun Y."/>
            <person name="Le M."/>
            <person name="Wang Q."/>
            <person name="Wei S."/>
            <person name="Zheng Y."/>
            <person name="Lin W."/>
            <person name="Duan Y."/>
            <person name="Cao H."/>
            <person name="Xiong S."/>
            <person name="Wang X."/>
            <person name="Wei L."/>
            <person name="Li C."/>
            <person name="Ma Q."/>
            <person name="Ju M."/>
            <person name="Zhao R."/>
            <person name="Li G."/>
            <person name="Mu C."/>
            <person name="Tian Q."/>
            <person name="Mei H."/>
            <person name="Zhang T."/>
            <person name="Gao T."/>
            <person name="Zhang H."/>
        </authorList>
    </citation>
    <scope>NUCLEOTIDE SEQUENCE</scope>
    <source>
        <strain evidence="8">KEN8</strain>
    </source>
</reference>
<dbReference type="InterPro" id="IPR000648">
    <property type="entry name" value="Oxysterol-bd"/>
</dbReference>
<evidence type="ECO:0000256" key="1">
    <source>
        <dbReference type="ARBA" id="ARBA00003361"/>
    </source>
</evidence>
<dbReference type="SUPFAM" id="SSF50729">
    <property type="entry name" value="PH domain-like"/>
    <property type="match status" value="1"/>
</dbReference>
<evidence type="ECO:0000256" key="6">
    <source>
        <dbReference type="ARBA" id="ARBA00023121"/>
    </source>
</evidence>
<dbReference type="PANTHER" id="PTHR10972:SF67">
    <property type="entry name" value="OXYSTEROL-BINDING PROTEIN-RELATED PROTEIN 1D"/>
    <property type="match status" value="1"/>
</dbReference>
<dbReference type="EMBL" id="JACGWM010000005">
    <property type="protein sequence ID" value="KAL0372329.1"/>
    <property type="molecule type" value="Genomic_DNA"/>
</dbReference>
<dbReference type="SMART" id="SM00233">
    <property type="entry name" value="PH"/>
    <property type="match status" value="1"/>
</dbReference>